<organism evidence="2 3">
    <name type="scientific">Camellia sinensis</name>
    <name type="common">Tea plant</name>
    <name type="synonym">Thea sinensis</name>
    <dbReference type="NCBI Taxonomy" id="4442"/>
    <lineage>
        <taxon>Eukaryota</taxon>
        <taxon>Viridiplantae</taxon>
        <taxon>Streptophyta</taxon>
        <taxon>Embryophyta</taxon>
        <taxon>Tracheophyta</taxon>
        <taxon>Spermatophyta</taxon>
        <taxon>Magnoliopsida</taxon>
        <taxon>eudicotyledons</taxon>
        <taxon>Gunneridae</taxon>
        <taxon>Pentapetalae</taxon>
        <taxon>asterids</taxon>
        <taxon>Ericales</taxon>
        <taxon>Theaceae</taxon>
        <taxon>Camellia</taxon>
    </lineage>
</organism>
<evidence type="ECO:0000313" key="2">
    <source>
        <dbReference type="EMBL" id="KAF5945798.1"/>
    </source>
</evidence>
<keyword evidence="1" id="KW-0812">Transmembrane</keyword>
<dbReference type="PANTHER" id="PTHR34189">
    <property type="entry name" value="TRANSMEMBRANE PROTEIN"/>
    <property type="match status" value="1"/>
</dbReference>
<comment type="caution">
    <text evidence="2">The sequence shown here is derived from an EMBL/GenBank/DDBJ whole genome shotgun (WGS) entry which is preliminary data.</text>
</comment>
<proteinExistence type="predicted"/>
<protein>
    <submittedName>
        <fullName evidence="2">Uncharacterized protein</fullName>
    </submittedName>
</protein>
<keyword evidence="3" id="KW-1185">Reference proteome</keyword>
<reference evidence="3" key="1">
    <citation type="journal article" date="2020" name="Nat. Commun.">
        <title>Genome assembly of wild tea tree DASZ reveals pedigree and selection history of tea varieties.</title>
        <authorList>
            <person name="Zhang W."/>
            <person name="Zhang Y."/>
            <person name="Qiu H."/>
            <person name="Guo Y."/>
            <person name="Wan H."/>
            <person name="Zhang X."/>
            <person name="Scossa F."/>
            <person name="Alseekh S."/>
            <person name="Zhang Q."/>
            <person name="Wang P."/>
            <person name="Xu L."/>
            <person name="Schmidt M.H."/>
            <person name="Jia X."/>
            <person name="Li D."/>
            <person name="Zhu A."/>
            <person name="Guo F."/>
            <person name="Chen W."/>
            <person name="Ni D."/>
            <person name="Usadel B."/>
            <person name="Fernie A.R."/>
            <person name="Wen W."/>
        </authorList>
    </citation>
    <scope>NUCLEOTIDE SEQUENCE [LARGE SCALE GENOMIC DNA]</scope>
    <source>
        <strain evidence="3">cv. G240</strain>
    </source>
</reference>
<reference evidence="2 3" key="2">
    <citation type="submission" date="2020-07" db="EMBL/GenBank/DDBJ databases">
        <title>Genome assembly of wild tea tree DASZ reveals pedigree and selection history of tea varieties.</title>
        <authorList>
            <person name="Zhang W."/>
        </authorList>
    </citation>
    <scope>NUCLEOTIDE SEQUENCE [LARGE SCALE GENOMIC DNA]</scope>
    <source>
        <strain evidence="3">cv. G240</strain>
        <tissue evidence="2">Leaf</tissue>
    </source>
</reference>
<feature type="transmembrane region" description="Helical" evidence="1">
    <location>
        <begin position="64"/>
        <end position="82"/>
    </location>
</feature>
<keyword evidence="1" id="KW-1133">Transmembrane helix</keyword>
<dbReference type="EMBL" id="JACBKZ010000007">
    <property type="protein sequence ID" value="KAF5945798.1"/>
    <property type="molecule type" value="Genomic_DNA"/>
</dbReference>
<evidence type="ECO:0000256" key="1">
    <source>
        <dbReference type="SAM" id="Phobius"/>
    </source>
</evidence>
<keyword evidence="1" id="KW-0472">Membrane</keyword>
<gene>
    <name evidence="2" type="ORF">HYC85_016026</name>
</gene>
<dbReference type="PANTHER" id="PTHR34189:SF10">
    <property type="entry name" value="TRANSMEMBRANE PROTEIN"/>
    <property type="match status" value="1"/>
</dbReference>
<dbReference type="Proteomes" id="UP000593564">
    <property type="component" value="Unassembled WGS sequence"/>
</dbReference>
<evidence type="ECO:0000313" key="3">
    <source>
        <dbReference type="Proteomes" id="UP000593564"/>
    </source>
</evidence>
<accession>A0A7J7H254</accession>
<sequence>MYRASSSARVSDEFLVNLLPAAKASPVLKSSASGDLHVYDQISDAIKKEISPLQKSPRSWGENVIHLIPLILILCGLILWFFSSPIQK</sequence>
<name>A0A7J7H254_CAMSI</name>
<dbReference type="AlphaFoldDB" id="A0A7J7H254"/>